<dbReference type="KEGG" id="mana:MAMMFC1_02643"/>
<dbReference type="EMBL" id="AP018449">
    <property type="protein sequence ID" value="BBB91958.1"/>
    <property type="molecule type" value="Genomic_DNA"/>
</dbReference>
<sequence>MKQKSLRIILMVSVLLVLLLGITGPARAEEASSPNLTPEQWVGHTFLFLDLPADKRSEGYEIFNKDQAEQGFQGDRSVRIPYAQHVGKQVTVTDVVTYPAGDNNEYIVYLSENNTGEKLVGRTMRGKLDGLVLEADMTKARQQFLGKTIYLKNRVLPGVYDLSSGAAPAAVTTKIGSAAQVIDVWAGIQSQDPIWLIVMVNGQKATLPLAYSYTNQPLSTWQNSPPWQDVLFMENPRVTFGWPEALWEKIETGTVEVGMTKEQVRLSWGRPASIDENNYGPGKSVWNYTTKALTFDGDNLISLENTELGDTVAP</sequence>
<organism evidence="2 3">
    <name type="scientific">Methylomusa anaerophila</name>
    <dbReference type="NCBI Taxonomy" id="1930071"/>
    <lineage>
        <taxon>Bacteria</taxon>
        <taxon>Bacillati</taxon>
        <taxon>Bacillota</taxon>
        <taxon>Negativicutes</taxon>
        <taxon>Selenomonadales</taxon>
        <taxon>Sporomusaceae</taxon>
        <taxon>Methylomusa</taxon>
    </lineage>
</organism>
<evidence type="ECO:0000256" key="1">
    <source>
        <dbReference type="SAM" id="SignalP"/>
    </source>
</evidence>
<proteinExistence type="predicted"/>
<evidence type="ECO:0000313" key="3">
    <source>
        <dbReference type="Proteomes" id="UP000276437"/>
    </source>
</evidence>
<dbReference type="AlphaFoldDB" id="A0A348ALL0"/>
<evidence type="ECO:0000313" key="2">
    <source>
        <dbReference type="EMBL" id="BBB91958.1"/>
    </source>
</evidence>
<feature type="signal peptide" evidence="1">
    <location>
        <begin position="1"/>
        <end position="28"/>
    </location>
</feature>
<dbReference type="OrthoDB" id="1684530at2"/>
<gene>
    <name evidence="2" type="ORF">MAMMFC1_02643</name>
</gene>
<dbReference type="Proteomes" id="UP000276437">
    <property type="component" value="Chromosome"/>
</dbReference>
<protein>
    <submittedName>
        <fullName evidence="2">Uncharacterized protein</fullName>
    </submittedName>
</protein>
<keyword evidence="3" id="KW-1185">Reference proteome</keyword>
<reference evidence="2 3" key="1">
    <citation type="journal article" date="2018" name="Int. J. Syst. Evol. Microbiol.">
        <title>Methylomusa anaerophila gen. nov., sp. nov., an anaerobic methanol-utilizing bacterium isolated from a microbial fuel cell.</title>
        <authorList>
            <person name="Amano N."/>
            <person name="Yamamuro A."/>
            <person name="Miyahara M."/>
            <person name="Kouzuma A."/>
            <person name="Abe T."/>
            <person name="Watanabe K."/>
        </authorList>
    </citation>
    <scope>NUCLEOTIDE SEQUENCE [LARGE SCALE GENOMIC DNA]</scope>
    <source>
        <strain evidence="2 3">MMFC1</strain>
    </source>
</reference>
<feature type="chain" id="PRO_5017062817" evidence="1">
    <location>
        <begin position="29"/>
        <end position="314"/>
    </location>
</feature>
<dbReference type="RefSeq" id="WP_126308912.1">
    <property type="nucleotide sequence ID" value="NZ_AP018449.1"/>
</dbReference>
<name>A0A348ALL0_9FIRM</name>
<accession>A0A348ALL0</accession>
<keyword evidence="1" id="KW-0732">Signal</keyword>